<organism evidence="3">
    <name type="scientific">Aureoumbra lagunensis</name>
    <dbReference type="NCBI Taxonomy" id="44058"/>
    <lineage>
        <taxon>Eukaryota</taxon>
        <taxon>Sar</taxon>
        <taxon>Stramenopiles</taxon>
        <taxon>Ochrophyta</taxon>
        <taxon>Pelagophyceae</taxon>
        <taxon>Pelagomonadales</taxon>
        <taxon>Aureoumbra</taxon>
    </lineage>
</organism>
<dbReference type="PANTHER" id="PTHR12994">
    <property type="entry name" value="SECERNIN"/>
    <property type="match status" value="1"/>
</dbReference>
<sequence length="584" mass="64602">MRPVYKYRAEYPRFLGVGKGATYYESNTKKWSSAWAPETGDFAPIGYIPETEMEETYGYVDGGYGVMNEIGLTIGESTCAAELIAKPAGSDGSVALLDIRELTLIAMERCATSVCAVQTMGALAEAYGYYGADSSHVEAGEALTIADRVSGEAWVFHILADDTGASAVWTARRLKNREIAVVANQFIIGDIPGASSIESGFLFSANIRVVAARTGLWANGEPLNFAKTFGQPRGLLAPYATRRQWRIFSMALGEELSKTLLIDPDTVDEWGYDFAIELPPGQTFGSTSIMKALRDHYEGTKYDMTQGPASGPFGDPARFDPADNSAIFPHDYVTATQANDGGRFERAISIFRCSYSFVSQPALFHTTDNTQEKDYLNTPPAFWTAQYAPHSASYVLIFPQADHIPPSLATGSLHQVDSISQYWAHALVGNWAARFYLIAQPLVVEVRDDVDKQTRADFRDLLLRNKTPNQNELATFADAAAAAAVDRWWKLFWDLCARVKDGQRLDDRGAEKLNPTRIFYRASWLQQTGFFFNPQQGAHMNLFTNIPSQYYDLLNPRLQLALAFLAGMLFTIILLRCCCGCRAA</sequence>
<keyword evidence="2" id="KW-0472">Membrane</keyword>
<dbReference type="EMBL" id="HBIJ01018410">
    <property type="protein sequence ID" value="CAE0371350.1"/>
    <property type="molecule type" value="Transcribed_RNA"/>
</dbReference>
<proteinExistence type="inferred from homology"/>
<name>A0A7S3K181_9STRA</name>
<dbReference type="PANTHER" id="PTHR12994:SF17">
    <property type="entry name" value="LD30995P"/>
    <property type="match status" value="1"/>
</dbReference>
<comment type="similarity">
    <text evidence="1">Belongs to the peptidase C69 family. Secernin subfamily.</text>
</comment>
<reference evidence="3" key="1">
    <citation type="submission" date="2021-01" db="EMBL/GenBank/DDBJ databases">
        <authorList>
            <person name="Corre E."/>
            <person name="Pelletier E."/>
            <person name="Niang G."/>
            <person name="Scheremetjew M."/>
            <person name="Finn R."/>
            <person name="Kale V."/>
            <person name="Holt S."/>
            <person name="Cochrane G."/>
            <person name="Meng A."/>
            <person name="Brown T."/>
            <person name="Cohen L."/>
        </authorList>
    </citation>
    <scope>NUCLEOTIDE SEQUENCE</scope>
    <source>
        <strain evidence="3">CCMP1510</strain>
    </source>
</reference>
<evidence type="ECO:0000256" key="2">
    <source>
        <dbReference type="SAM" id="Phobius"/>
    </source>
</evidence>
<dbReference type="Pfam" id="PF03577">
    <property type="entry name" value="Peptidase_C69"/>
    <property type="match status" value="1"/>
</dbReference>
<evidence type="ECO:0000256" key="1">
    <source>
        <dbReference type="ARBA" id="ARBA00005705"/>
    </source>
</evidence>
<evidence type="ECO:0000313" key="3">
    <source>
        <dbReference type="EMBL" id="CAE0371350.1"/>
    </source>
</evidence>
<dbReference type="AlphaFoldDB" id="A0A7S3K181"/>
<feature type="transmembrane region" description="Helical" evidence="2">
    <location>
        <begin position="558"/>
        <end position="579"/>
    </location>
</feature>
<accession>A0A7S3K181</accession>
<protein>
    <recommendedName>
        <fullName evidence="4">Dipeptidase</fullName>
    </recommendedName>
</protein>
<dbReference type="GO" id="GO:0006508">
    <property type="term" value="P:proteolysis"/>
    <property type="evidence" value="ECO:0007669"/>
    <property type="project" value="InterPro"/>
</dbReference>
<dbReference type="InterPro" id="IPR005322">
    <property type="entry name" value="Peptidase_C69"/>
</dbReference>
<keyword evidence="2" id="KW-1133">Transmembrane helix</keyword>
<keyword evidence="2" id="KW-0812">Transmembrane</keyword>
<evidence type="ECO:0008006" key="4">
    <source>
        <dbReference type="Google" id="ProtNLM"/>
    </source>
</evidence>
<dbReference type="GO" id="GO:0070004">
    <property type="term" value="F:cysteine-type exopeptidase activity"/>
    <property type="evidence" value="ECO:0007669"/>
    <property type="project" value="InterPro"/>
</dbReference>
<gene>
    <name evidence="3" type="ORF">ALAG00032_LOCUS12132</name>
</gene>
<dbReference type="GO" id="GO:0016805">
    <property type="term" value="F:dipeptidase activity"/>
    <property type="evidence" value="ECO:0007669"/>
    <property type="project" value="InterPro"/>
</dbReference>